<evidence type="ECO:0000313" key="4">
    <source>
        <dbReference type="Proteomes" id="UP000683360"/>
    </source>
</evidence>
<evidence type="ECO:0000256" key="1">
    <source>
        <dbReference type="SAM" id="MobiDB-lite"/>
    </source>
</evidence>
<name>A0A8S3QUG9_MYTED</name>
<evidence type="ECO:0000313" key="3">
    <source>
        <dbReference type="EMBL" id="CAG2198540.1"/>
    </source>
</evidence>
<dbReference type="InterPro" id="IPR041249">
    <property type="entry name" value="HEPN_DZIP3"/>
</dbReference>
<accession>A0A8S3QUG9</accession>
<protein>
    <recommendedName>
        <fullName evidence="2">DZIP3-like HEPN domain-containing protein</fullName>
    </recommendedName>
</protein>
<feature type="region of interest" description="Disordered" evidence="1">
    <location>
        <begin position="1"/>
        <end position="20"/>
    </location>
</feature>
<dbReference type="Proteomes" id="UP000683360">
    <property type="component" value="Unassembled WGS sequence"/>
</dbReference>
<sequence>MSIQTRTSARTKSKPQPYTPAKYENFSINKTRALDKKLEACNRAMDIKIEQKHQNYILELSAAAYEVLKGEIDIYFEQHSTYKLLPKHQHDNQGLCIRTSHSVRNRSNNRQLYRINLFHTTSKVEVNGQGSPSSSLFDTTLMIILLQQLTSIQVSDMLPFEKDDSVGAHLGRIRYYRNLTVHSTTNKLTKYISIKRAIQKLMKPGSLEEEMRHVREMDIVQLNNDVKFEISNSLKEVNRLEIIICCVTGFLKHMEDILSDKVQLISKHTLLEEKMRFFNRECFTIGEKQRFMFINPRADEKSFTVPIDSELCYVDTAPLWDELGKYVILIPTENEQNYYIRMLDDWYEGYADYVVSSYNFITDHFSLF</sequence>
<feature type="compositionally biased region" description="Polar residues" evidence="1">
    <location>
        <begin position="1"/>
        <end position="16"/>
    </location>
</feature>
<feature type="domain" description="DZIP3-like HEPN" evidence="2">
    <location>
        <begin position="130"/>
        <end position="188"/>
    </location>
</feature>
<dbReference type="Pfam" id="PF18738">
    <property type="entry name" value="HEPN_DZIP3"/>
    <property type="match status" value="1"/>
</dbReference>
<keyword evidence="4" id="KW-1185">Reference proteome</keyword>
<proteinExistence type="predicted"/>
<dbReference type="EMBL" id="CAJPWZ010000685">
    <property type="protein sequence ID" value="CAG2198540.1"/>
    <property type="molecule type" value="Genomic_DNA"/>
</dbReference>
<dbReference type="AlphaFoldDB" id="A0A8S3QUG9"/>
<evidence type="ECO:0000259" key="2">
    <source>
        <dbReference type="Pfam" id="PF18738"/>
    </source>
</evidence>
<organism evidence="3 4">
    <name type="scientific">Mytilus edulis</name>
    <name type="common">Blue mussel</name>
    <dbReference type="NCBI Taxonomy" id="6550"/>
    <lineage>
        <taxon>Eukaryota</taxon>
        <taxon>Metazoa</taxon>
        <taxon>Spiralia</taxon>
        <taxon>Lophotrochozoa</taxon>
        <taxon>Mollusca</taxon>
        <taxon>Bivalvia</taxon>
        <taxon>Autobranchia</taxon>
        <taxon>Pteriomorphia</taxon>
        <taxon>Mytilida</taxon>
        <taxon>Mytiloidea</taxon>
        <taxon>Mytilidae</taxon>
        <taxon>Mytilinae</taxon>
        <taxon>Mytilus</taxon>
    </lineage>
</organism>
<comment type="caution">
    <text evidence="3">The sequence shown here is derived from an EMBL/GenBank/DDBJ whole genome shotgun (WGS) entry which is preliminary data.</text>
</comment>
<gene>
    <name evidence="3" type="ORF">MEDL_13291</name>
</gene>
<reference evidence="3" key="1">
    <citation type="submission" date="2021-03" db="EMBL/GenBank/DDBJ databases">
        <authorList>
            <person name="Bekaert M."/>
        </authorList>
    </citation>
    <scope>NUCLEOTIDE SEQUENCE</scope>
</reference>